<reference evidence="2 3" key="1">
    <citation type="submission" date="2021-01" db="EMBL/GenBank/DDBJ databases">
        <title>Genome seq and assembly of Devosia sp. G19.</title>
        <authorList>
            <person name="Chhetri G."/>
        </authorList>
    </citation>
    <scope>NUCLEOTIDE SEQUENCE [LARGE SCALE GENOMIC DNA]</scope>
    <source>
        <strain evidence="2 3">G19</strain>
    </source>
</reference>
<evidence type="ECO:0008006" key="4">
    <source>
        <dbReference type="Google" id="ProtNLM"/>
    </source>
</evidence>
<evidence type="ECO:0000313" key="2">
    <source>
        <dbReference type="EMBL" id="QQR35693.1"/>
    </source>
</evidence>
<gene>
    <name evidence="2" type="ORF">JI749_15280</name>
</gene>
<evidence type="ECO:0000256" key="1">
    <source>
        <dbReference type="SAM" id="SignalP"/>
    </source>
</evidence>
<dbReference type="Gene3D" id="2.30.30.40">
    <property type="entry name" value="SH3 Domains"/>
    <property type="match status" value="1"/>
</dbReference>
<proteinExistence type="predicted"/>
<evidence type="ECO:0000313" key="3">
    <source>
        <dbReference type="Proteomes" id="UP000595460"/>
    </source>
</evidence>
<dbReference type="RefSeq" id="WP_201655818.1">
    <property type="nucleotide sequence ID" value="NZ_CP068047.1"/>
</dbReference>
<feature type="signal peptide" evidence="1">
    <location>
        <begin position="1"/>
        <end position="31"/>
    </location>
</feature>
<name>A0ABX7BUS1_9HYPH</name>
<accession>A0ABX7BUS1</accession>
<organism evidence="2 3">
    <name type="scientific">Devosia oryziradicis</name>
    <dbReference type="NCBI Taxonomy" id="2801335"/>
    <lineage>
        <taxon>Bacteria</taxon>
        <taxon>Pseudomonadati</taxon>
        <taxon>Pseudomonadota</taxon>
        <taxon>Alphaproteobacteria</taxon>
        <taxon>Hyphomicrobiales</taxon>
        <taxon>Devosiaceae</taxon>
        <taxon>Devosia</taxon>
    </lineage>
</organism>
<dbReference type="EMBL" id="CP068047">
    <property type="protein sequence ID" value="QQR35693.1"/>
    <property type="molecule type" value="Genomic_DNA"/>
</dbReference>
<protein>
    <recommendedName>
        <fullName evidence="4">SH3 domain-containing protein</fullName>
    </recommendedName>
</protein>
<feature type="chain" id="PRO_5046444577" description="SH3 domain-containing protein" evidence="1">
    <location>
        <begin position="32"/>
        <end position="112"/>
    </location>
</feature>
<dbReference type="Proteomes" id="UP000595460">
    <property type="component" value="Chromosome"/>
</dbReference>
<keyword evidence="1" id="KW-0732">Signal</keyword>
<sequence>MNKQQEKVLVAALCGLVIAAAGAFAVQPAMAAGYQVDQVAQVTGVAQWDKLNVRKWPASYSQKIAAFAPGSHVWVERCIEAQTGSDWCLVGQHHVTGWVNSRYLSAVPDWGH</sequence>
<keyword evidence="3" id="KW-1185">Reference proteome</keyword>